<reference evidence="3 4" key="1">
    <citation type="journal article" date="2016" name="Nat. Commun.">
        <title>Thousands of microbial genomes shed light on interconnected biogeochemical processes in an aquifer system.</title>
        <authorList>
            <person name="Anantharaman K."/>
            <person name="Brown C.T."/>
            <person name="Hug L.A."/>
            <person name="Sharon I."/>
            <person name="Castelle C.J."/>
            <person name="Probst A.J."/>
            <person name="Thomas B.C."/>
            <person name="Singh A."/>
            <person name="Wilkins M.J."/>
            <person name="Karaoz U."/>
            <person name="Brodie E.L."/>
            <person name="Williams K.H."/>
            <person name="Hubbard S.S."/>
            <person name="Banfield J.F."/>
        </authorList>
    </citation>
    <scope>NUCLEOTIDE SEQUENCE [LARGE SCALE GENOMIC DNA]</scope>
</reference>
<dbReference type="InterPro" id="IPR050921">
    <property type="entry name" value="T4SS_GSP_E_ATPase"/>
</dbReference>
<evidence type="ECO:0000313" key="3">
    <source>
        <dbReference type="EMBL" id="OHA56329.1"/>
    </source>
</evidence>
<dbReference type="Proteomes" id="UP000178226">
    <property type="component" value="Unassembled WGS sequence"/>
</dbReference>
<accession>A0A1G2Q850</accession>
<dbReference type="AlphaFoldDB" id="A0A1G2Q850"/>
<evidence type="ECO:0000259" key="2">
    <source>
        <dbReference type="Pfam" id="PF00437"/>
    </source>
</evidence>
<feature type="domain" description="Bacterial type II secretion system protein E" evidence="2">
    <location>
        <begin position="9"/>
        <end position="278"/>
    </location>
</feature>
<dbReference type="SUPFAM" id="SSF52540">
    <property type="entry name" value="P-loop containing nucleoside triphosphate hydrolases"/>
    <property type="match status" value="1"/>
</dbReference>
<protein>
    <recommendedName>
        <fullName evidence="2">Bacterial type II secretion system protein E domain-containing protein</fullName>
    </recommendedName>
</protein>
<dbReference type="EMBL" id="MHTE01000037">
    <property type="protein sequence ID" value="OHA56329.1"/>
    <property type="molecule type" value="Genomic_DNA"/>
</dbReference>
<evidence type="ECO:0000313" key="4">
    <source>
        <dbReference type="Proteomes" id="UP000178226"/>
    </source>
</evidence>
<organism evidence="3 4">
    <name type="scientific">Candidatus Veblenbacteria bacterium RIFOXYC2_FULL_42_11</name>
    <dbReference type="NCBI Taxonomy" id="1802428"/>
    <lineage>
        <taxon>Bacteria</taxon>
        <taxon>Candidatus Vebleniibacteriota</taxon>
    </lineage>
</organism>
<dbReference type="Gene3D" id="3.30.450.90">
    <property type="match status" value="1"/>
</dbReference>
<dbReference type="InterPro" id="IPR001482">
    <property type="entry name" value="T2SS/T4SS_dom"/>
</dbReference>
<sequence>MSATETAILQKILTSLAGQQVSDLHLRAGSQPVVRRDGELEVMTAEEIVTPDFLEAILVILLTPQQRSSLETDRQVTVGHTFMSRMRLRITVFYQRGLPEIAIRFVPPNLKSLRELGLPASFERIIGADHGLVIIAGSYGSGRTTTLASCLQTINQTQIKHIATVEEPIEYMLTGDKSIIDQREVGVDTVSWEEATESIPNEDVDVVGFSRLASPTIITSALSLALGGKLVFAVMEAESCVQAVEQLVVSFTPDNQALTRSKLADALLAILVQKLIPRVGGGRVLVSELLIATPAVRSVIHEGKDYQLNNLLLTSREEGMVALDRALAELVKTGEVMQEVALSYALDKEVFQSILRR</sequence>
<proteinExistence type="inferred from homology"/>
<dbReference type="Gene3D" id="3.40.50.300">
    <property type="entry name" value="P-loop containing nucleotide triphosphate hydrolases"/>
    <property type="match status" value="1"/>
</dbReference>
<dbReference type="InterPro" id="IPR027417">
    <property type="entry name" value="P-loop_NTPase"/>
</dbReference>
<name>A0A1G2Q850_9BACT</name>
<dbReference type="GO" id="GO:0016887">
    <property type="term" value="F:ATP hydrolysis activity"/>
    <property type="evidence" value="ECO:0007669"/>
    <property type="project" value="InterPro"/>
</dbReference>
<comment type="similarity">
    <text evidence="1">Belongs to the GSP E family.</text>
</comment>
<evidence type="ECO:0000256" key="1">
    <source>
        <dbReference type="ARBA" id="ARBA00006611"/>
    </source>
</evidence>
<dbReference type="Pfam" id="PF00437">
    <property type="entry name" value="T2SSE"/>
    <property type="match status" value="1"/>
</dbReference>
<dbReference type="PANTHER" id="PTHR30486">
    <property type="entry name" value="TWITCHING MOTILITY PROTEIN PILT"/>
    <property type="match status" value="1"/>
</dbReference>
<comment type="caution">
    <text evidence="3">The sequence shown here is derived from an EMBL/GenBank/DDBJ whole genome shotgun (WGS) entry which is preliminary data.</text>
</comment>
<dbReference type="PANTHER" id="PTHR30486:SF16">
    <property type="entry name" value="TWITCHING MOTILITY PROTEIN PILT"/>
    <property type="match status" value="1"/>
</dbReference>
<gene>
    <name evidence="3" type="ORF">A2441_00450</name>
</gene>
<dbReference type="STRING" id="1802428.A2441_00450"/>